<organism evidence="1 2">
    <name type="scientific">Brachionus plicatilis</name>
    <name type="common">Marine rotifer</name>
    <name type="synonym">Brachionus muelleri</name>
    <dbReference type="NCBI Taxonomy" id="10195"/>
    <lineage>
        <taxon>Eukaryota</taxon>
        <taxon>Metazoa</taxon>
        <taxon>Spiralia</taxon>
        <taxon>Gnathifera</taxon>
        <taxon>Rotifera</taxon>
        <taxon>Eurotatoria</taxon>
        <taxon>Monogononta</taxon>
        <taxon>Pseudotrocha</taxon>
        <taxon>Ploima</taxon>
        <taxon>Brachionidae</taxon>
        <taxon>Brachionus</taxon>
    </lineage>
</organism>
<comment type="caution">
    <text evidence="1">The sequence shown here is derived from an EMBL/GenBank/DDBJ whole genome shotgun (WGS) entry which is preliminary data.</text>
</comment>
<evidence type="ECO:0000313" key="2">
    <source>
        <dbReference type="Proteomes" id="UP000276133"/>
    </source>
</evidence>
<protein>
    <submittedName>
        <fullName evidence="1">Uncharacterized protein</fullName>
    </submittedName>
</protein>
<dbReference type="Proteomes" id="UP000276133">
    <property type="component" value="Unassembled WGS sequence"/>
</dbReference>
<dbReference type="EMBL" id="REGN01002967">
    <property type="protein sequence ID" value="RNA25179.1"/>
    <property type="molecule type" value="Genomic_DNA"/>
</dbReference>
<evidence type="ECO:0000313" key="1">
    <source>
        <dbReference type="EMBL" id="RNA25179.1"/>
    </source>
</evidence>
<proteinExistence type="predicted"/>
<dbReference type="AlphaFoldDB" id="A0A3M7RNW6"/>
<accession>A0A3M7RNW6</accession>
<reference evidence="1 2" key="1">
    <citation type="journal article" date="2018" name="Sci. Rep.">
        <title>Genomic signatures of local adaptation to the degree of environmental predictability in rotifers.</title>
        <authorList>
            <person name="Franch-Gras L."/>
            <person name="Hahn C."/>
            <person name="Garcia-Roger E.M."/>
            <person name="Carmona M.J."/>
            <person name="Serra M."/>
            <person name="Gomez A."/>
        </authorList>
    </citation>
    <scope>NUCLEOTIDE SEQUENCE [LARGE SCALE GENOMIC DNA]</scope>
    <source>
        <strain evidence="1">HYR1</strain>
    </source>
</reference>
<sequence length="116" mass="13624">MNTRKKITLQQLGAATKRTAERERSEFNYLQAETNKEDLVDQRKFQEERKFASKMMTVTNQSWMTQLTLSEEDVDVEETVVNTRLKLLLTIKTSSPTFSLKSFICFFIKFLKCLDL</sequence>
<gene>
    <name evidence="1" type="ORF">BpHYR1_015272</name>
</gene>
<keyword evidence="2" id="KW-1185">Reference proteome</keyword>
<name>A0A3M7RNW6_BRAPC</name>